<accession>A0AAD9L7P9</accession>
<evidence type="ECO:0000313" key="11">
    <source>
        <dbReference type="Proteomes" id="UP001182556"/>
    </source>
</evidence>
<organism evidence="10 11">
    <name type="scientific">Papiliotrema laurentii</name>
    <name type="common">Cryptococcus laurentii</name>
    <dbReference type="NCBI Taxonomy" id="5418"/>
    <lineage>
        <taxon>Eukaryota</taxon>
        <taxon>Fungi</taxon>
        <taxon>Dikarya</taxon>
        <taxon>Basidiomycota</taxon>
        <taxon>Agaricomycotina</taxon>
        <taxon>Tremellomycetes</taxon>
        <taxon>Tremellales</taxon>
        <taxon>Rhynchogastremaceae</taxon>
        <taxon>Papiliotrema</taxon>
    </lineage>
</organism>
<dbReference type="InterPro" id="IPR000719">
    <property type="entry name" value="Prot_kinase_dom"/>
</dbReference>
<evidence type="ECO:0000256" key="5">
    <source>
        <dbReference type="ARBA" id="ARBA00022840"/>
    </source>
</evidence>
<evidence type="ECO:0000256" key="7">
    <source>
        <dbReference type="SAM" id="MobiDB-lite"/>
    </source>
</evidence>
<dbReference type="FunFam" id="1.10.510.10:FF:000334">
    <property type="entry name" value="Serine/threonine-protein kinase STE11"/>
    <property type="match status" value="1"/>
</dbReference>
<feature type="region of interest" description="Disordered" evidence="7">
    <location>
        <begin position="724"/>
        <end position="882"/>
    </location>
</feature>
<evidence type="ECO:0000259" key="8">
    <source>
        <dbReference type="PROSITE" id="PS50011"/>
    </source>
</evidence>
<dbReference type="InterPro" id="IPR001660">
    <property type="entry name" value="SAM"/>
</dbReference>
<feature type="region of interest" description="Disordered" evidence="7">
    <location>
        <begin position="346"/>
        <end position="476"/>
    </location>
</feature>
<dbReference type="GO" id="GO:0004709">
    <property type="term" value="F:MAP kinase kinase kinase activity"/>
    <property type="evidence" value="ECO:0007669"/>
    <property type="project" value="UniProtKB-ARBA"/>
</dbReference>
<dbReference type="PANTHER" id="PTHR48016">
    <property type="entry name" value="MAP KINASE KINASE KINASE SSK2-RELATED-RELATED"/>
    <property type="match status" value="1"/>
</dbReference>
<dbReference type="Pfam" id="PF00069">
    <property type="entry name" value="Pkinase"/>
    <property type="match status" value="1"/>
</dbReference>
<comment type="similarity">
    <text evidence="1">Belongs to the protein kinase superfamily. STE Ser/Thr protein kinase family. MAP kinase kinase kinase subfamily.</text>
</comment>
<gene>
    <name evidence="10" type="ORF">DB88DRAFT_481613</name>
</gene>
<feature type="region of interest" description="Disordered" evidence="7">
    <location>
        <begin position="1"/>
        <end position="35"/>
    </location>
</feature>
<dbReference type="Proteomes" id="UP001182556">
    <property type="component" value="Unassembled WGS sequence"/>
</dbReference>
<dbReference type="FunFam" id="3.30.200.20:FF:000387">
    <property type="entry name" value="Serine/threonine-protein kinase STE11"/>
    <property type="match status" value="1"/>
</dbReference>
<feature type="region of interest" description="Disordered" evidence="7">
    <location>
        <begin position="898"/>
        <end position="968"/>
    </location>
</feature>
<keyword evidence="5 6" id="KW-0067">ATP-binding</keyword>
<dbReference type="Gene3D" id="3.10.20.90">
    <property type="entry name" value="Phosphatidylinositol 3-kinase Catalytic Subunit, Chain A, domain 1"/>
    <property type="match status" value="1"/>
</dbReference>
<evidence type="ECO:0000256" key="2">
    <source>
        <dbReference type="ARBA" id="ARBA00022679"/>
    </source>
</evidence>
<keyword evidence="2" id="KW-0808">Transferase</keyword>
<evidence type="ECO:0000256" key="6">
    <source>
        <dbReference type="PROSITE-ProRule" id="PRU10141"/>
    </source>
</evidence>
<feature type="compositionally biased region" description="Low complexity" evidence="7">
    <location>
        <begin position="848"/>
        <end position="870"/>
    </location>
</feature>
<evidence type="ECO:0000256" key="1">
    <source>
        <dbReference type="ARBA" id="ARBA00006529"/>
    </source>
</evidence>
<comment type="caution">
    <text evidence="10">The sequence shown here is derived from an EMBL/GenBank/DDBJ whole genome shotgun (WGS) entry which is preliminary data.</text>
</comment>
<dbReference type="Pfam" id="PF07647">
    <property type="entry name" value="SAM_2"/>
    <property type="match status" value="1"/>
</dbReference>
<dbReference type="PROSITE" id="PS50105">
    <property type="entry name" value="SAM_DOMAIN"/>
    <property type="match status" value="1"/>
</dbReference>
<dbReference type="PROSITE" id="PS00107">
    <property type="entry name" value="PROTEIN_KINASE_ATP"/>
    <property type="match status" value="1"/>
</dbReference>
<dbReference type="SUPFAM" id="SSF56112">
    <property type="entry name" value="Protein kinase-like (PK-like)"/>
    <property type="match status" value="1"/>
</dbReference>
<feature type="region of interest" description="Disordered" evidence="7">
    <location>
        <begin position="48"/>
        <end position="80"/>
    </location>
</feature>
<feature type="compositionally biased region" description="Polar residues" evidence="7">
    <location>
        <begin position="281"/>
        <end position="294"/>
    </location>
</feature>
<feature type="region of interest" description="Disordered" evidence="7">
    <location>
        <begin position="187"/>
        <end position="310"/>
    </location>
</feature>
<feature type="compositionally biased region" description="Low complexity" evidence="7">
    <location>
        <begin position="9"/>
        <end position="34"/>
    </location>
</feature>
<dbReference type="CDD" id="cd09534">
    <property type="entry name" value="SAM_Ste11_fungal"/>
    <property type="match status" value="1"/>
</dbReference>
<keyword evidence="3 6" id="KW-0547">Nucleotide-binding</keyword>
<dbReference type="InterPro" id="IPR013761">
    <property type="entry name" value="SAM/pointed_sf"/>
</dbReference>
<dbReference type="InterPro" id="IPR011009">
    <property type="entry name" value="Kinase-like_dom_sf"/>
</dbReference>
<proteinExistence type="inferred from homology"/>
<dbReference type="SUPFAM" id="SSF47769">
    <property type="entry name" value="SAM/Pointed domain"/>
    <property type="match status" value="1"/>
</dbReference>
<name>A0AAD9L7P9_PAPLA</name>
<dbReference type="Pfam" id="PF14847">
    <property type="entry name" value="Ras_bdg_2"/>
    <property type="match status" value="1"/>
</dbReference>
<dbReference type="InterPro" id="IPR029458">
    <property type="entry name" value="Ras-bd_By2"/>
</dbReference>
<feature type="compositionally biased region" description="Polar residues" evidence="7">
    <location>
        <begin position="360"/>
        <end position="374"/>
    </location>
</feature>
<feature type="compositionally biased region" description="Basic and acidic residues" evidence="7">
    <location>
        <begin position="195"/>
        <end position="209"/>
    </location>
</feature>
<feature type="compositionally biased region" description="Polar residues" evidence="7">
    <location>
        <begin position="432"/>
        <end position="460"/>
    </location>
</feature>
<evidence type="ECO:0000259" key="9">
    <source>
        <dbReference type="PROSITE" id="PS50105"/>
    </source>
</evidence>
<feature type="binding site" evidence="6">
    <location>
        <position position="1007"/>
    </location>
    <ligand>
        <name>ATP</name>
        <dbReference type="ChEBI" id="CHEBI:30616"/>
    </ligand>
</feature>
<feature type="compositionally biased region" description="Basic and acidic residues" evidence="7">
    <location>
        <begin position="346"/>
        <end position="359"/>
    </location>
</feature>
<dbReference type="GO" id="GO:0005524">
    <property type="term" value="F:ATP binding"/>
    <property type="evidence" value="ECO:0007669"/>
    <property type="project" value="UniProtKB-UniRule"/>
</dbReference>
<dbReference type="PROSITE" id="PS00108">
    <property type="entry name" value="PROTEIN_KINASE_ST"/>
    <property type="match status" value="1"/>
</dbReference>
<dbReference type="InterPro" id="IPR017441">
    <property type="entry name" value="Protein_kinase_ATP_BS"/>
</dbReference>
<dbReference type="PROSITE" id="PS50011">
    <property type="entry name" value="PROTEIN_KINASE_DOM"/>
    <property type="match status" value="1"/>
</dbReference>
<feature type="compositionally biased region" description="Polar residues" evidence="7">
    <location>
        <begin position="384"/>
        <end position="402"/>
    </location>
</feature>
<feature type="domain" description="Protein kinase" evidence="8">
    <location>
        <begin position="978"/>
        <end position="1242"/>
    </location>
</feature>
<keyword evidence="11" id="KW-1185">Reference proteome</keyword>
<evidence type="ECO:0000313" key="10">
    <source>
        <dbReference type="EMBL" id="KAK1926376.1"/>
    </source>
</evidence>
<dbReference type="InterPro" id="IPR008271">
    <property type="entry name" value="Ser/Thr_kinase_AS"/>
</dbReference>
<reference evidence="10" key="1">
    <citation type="submission" date="2023-02" db="EMBL/GenBank/DDBJ databases">
        <title>Identification and recombinant expression of a fungal hydrolase from Papiliotrema laurentii that hydrolyzes apple cutin and clears colloidal polyester polyurethane.</title>
        <authorList>
            <consortium name="DOE Joint Genome Institute"/>
            <person name="Roman V.A."/>
            <person name="Bojanowski C."/>
            <person name="Crable B.R."/>
            <person name="Wagner D.N."/>
            <person name="Hung C.S."/>
            <person name="Nadeau L.J."/>
            <person name="Schratz L."/>
            <person name="Haridas S."/>
            <person name="Pangilinan J."/>
            <person name="Lipzen A."/>
            <person name="Na H."/>
            <person name="Yan M."/>
            <person name="Ng V."/>
            <person name="Grigoriev I.V."/>
            <person name="Spatafora J.W."/>
            <person name="Barlow D."/>
            <person name="Biffinger J."/>
            <person name="Kelley-Loughnane N."/>
            <person name="Varaljay V.A."/>
            <person name="Crookes-Goodson W.J."/>
        </authorList>
    </citation>
    <scope>NUCLEOTIDE SEQUENCE</scope>
    <source>
        <strain evidence="10">5307AH</strain>
    </source>
</reference>
<protein>
    <submittedName>
        <fullName evidence="10">Uncharacterized protein</fullName>
    </submittedName>
</protein>
<evidence type="ECO:0000256" key="4">
    <source>
        <dbReference type="ARBA" id="ARBA00022777"/>
    </source>
</evidence>
<dbReference type="Gene3D" id="1.10.510.10">
    <property type="entry name" value="Transferase(Phosphotransferase) domain 1"/>
    <property type="match status" value="1"/>
</dbReference>
<dbReference type="EMBL" id="JAODAN010000002">
    <property type="protein sequence ID" value="KAK1926376.1"/>
    <property type="molecule type" value="Genomic_DNA"/>
</dbReference>
<dbReference type="SMART" id="SM00220">
    <property type="entry name" value="S_TKc"/>
    <property type="match status" value="1"/>
</dbReference>
<dbReference type="SMART" id="SM00454">
    <property type="entry name" value="SAM"/>
    <property type="match status" value="1"/>
</dbReference>
<dbReference type="PANTHER" id="PTHR48016:SF56">
    <property type="entry name" value="MAPKK KINASE"/>
    <property type="match status" value="1"/>
</dbReference>
<sequence length="1285" mass="139233">MAATLRHQASISGSASAHSPTSSASSRNTTPTSPHFLHAQAAGSRYASGHAYTSPFPHDARPGTSLSIHHPRPPTPPLLQPPAQFTSFSAYVRTWGNSEIAAFLALHRCGHYASAFQRNDIDGRVLLDLDMTSLKDMGVAKVGERVKLLGGIKDLRKRASTISSASFASTDYPSQGSSISHGIELRLNGAATPDPDSRGPRSPDIRLLTERSILSSQDKSRRLNSTRPPPLDLQPHQSSRPLPMAYQNTQPPPGSAQSATHATTPRPKLTHVSSSSTTTTPANNSLGQSKSNINLRAPPSREGVRRSPSPVNVDAVSFADRPLPPAPNAQQSSAAEYANAITLQRHATEGRGTPSDHRTVSANTASGSRSNTLSAAKIEHRKQSSLGTTPTKQLSPIKSKFSQFVGGRPSASGGPIHPFAANASREDKPLHGTSTTPSSHRRNLTSGHADSPQPAKNSLSDSRHRKDASASHAQLPLEDIRRQVVKFINHEDGSTRTVNVSECTSGVEVLERVLKKFGKWHTMNNQSTDGESDDEGDRLEVDGWGIYAESDPEDDAKPLSDAKLLGICLSHRDGIAVREKGLVLKRKSKPQYRKNMEVFFGETPPPPMSPTSPTYMTGPRLGYQAPTPDPDPNLLTPSKANRTKKMNRASTVSVMSGLGVTMPDAPPSPSSHRSPSSTSFLGIKRKPLYSFRGHRPSSELIVNHLMEYFPAAKKKELEKSRNSILRMSQGPKRLSMAPSEKRGSFETDRRSMVSPPRRRSIRPTSRAGISSPPQAPIPEEGETEVLGDVPKVSVLDDGGQSARPSIDGDTSLASGSRPPLLPPFVPSKESLADQFEQFSPLPKPRPKSIMSARRGSTSSSKSRMSMLSQLRRNRDRSDTASMLTVDEITATVEQRRASTITFDESSDDELLDVPPGIDPGLVPQNEVEEGSEADEESFESEEEESTEEGDESETEDSEEEEDEHGKAFTSSGSRIFKWIKGALIGAGSFGSVFLGMDAQSGLLMAVKQVQLPSGSDKNEERKRNMVDALEREIELLKELQHDNIVQYLDSSSDGSHLNIFLEYVPGGSVAALLNNYGAFEEPLVRNFCRQILTGLNYLHEREIIHRDIKGANILVDNKGGIKISDFGISKKVENNLMAGMKANRPSLQGSVFWMAPEIVKQTSYTSKADIWSVGCLVVEMLTGTHPWAELTQMQAIFRIGTSARPVNPSDISSETADFLDRTFEIDHTARPTAADLLQHPFIAPPNGGGPTISVQQAKNAMAQATKSREAAMGSMQSLSALAEAQ</sequence>
<keyword evidence="4" id="KW-0418">Kinase</keyword>
<evidence type="ECO:0000256" key="3">
    <source>
        <dbReference type="ARBA" id="ARBA00022741"/>
    </source>
</evidence>
<dbReference type="Gene3D" id="1.10.150.50">
    <property type="entry name" value="Transcription Factor, Ets-1"/>
    <property type="match status" value="1"/>
</dbReference>
<feature type="domain" description="SAM" evidence="9">
    <location>
        <begin position="95"/>
        <end position="158"/>
    </location>
</feature>
<dbReference type="SMART" id="SM01304">
    <property type="entry name" value="Ras_bdg_2"/>
    <property type="match status" value="1"/>
</dbReference>
<feature type="compositionally biased region" description="Acidic residues" evidence="7">
    <location>
        <begin position="926"/>
        <end position="962"/>
    </location>
</feature>
<feature type="compositionally biased region" description="Basic and acidic residues" evidence="7">
    <location>
        <begin position="739"/>
        <end position="751"/>
    </location>
</feature>
<dbReference type="InterPro" id="IPR050538">
    <property type="entry name" value="MAP_kinase_kinase_kinase"/>
</dbReference>